<dbReference type="GO" id="GO:0042147">
    <property type="term" value="P:retrograde transport, endosome to Golgi"/>
    <property type="evidence" value="ECO:0007669"/>
    <property type="project" value="TreeGrafter"/>
</dbReference>
<dbReference type="EMBL" id="JH793052">
    <property type="protein sequence ID" value="ELQ38124.1"/>
    <property type="molecule type" value="Genomic_DNA"/>
</dbReference>
<dbReference type="InterPro" id="IPR036188">
    <property type="entry name" value="FAD/NAD-bd_sf"/>
</dbReference>
<dbReference type="GO" id="GO:0005770">
    <property type="term" value="C:late endosome"/>
    <property type="evidence" value="ECO:0007669"/>
    <property type="project" value="TreeGrafter"/>
</dbReference>
<dbReference type="Gene3D" id="3.50.50.60">
    <property type="entry name" value="FAD/NAD(P)-binding domain"/>
    <property type="match status" value="2"/>
</dbReference>
<protein>
    <submittedName>
        <fullName evidence="3">FAD-dependent oxidoreductase family protein</fullName>
    </submittedName>
</protein>
<feature type="region of interest" description="Disordered" evidence="1">
    <location>
        <begin position="192"/>
        <end position="259"/>
    </location>
</feature>
<sequence>MGFELSDRVAIWRSGSHEQVWVHQIPQPPELLCYLTDSSETGSAGAFGQSHAYGGRVLLSSDHNPNRSGPPRPGRVGHPNAHMDSKPRHIVIIGGGVIGCTTAYFLTRHEKYDPAIHKITIIEAAGIASGASGKAGGLLGLWANRAVETVPLSFKLHEKLANEHDGEERWGYRKLQGCGTIDTKLKVDDLPDKERAAFPKSSAKTKGAKRQKLNQASRTPPQTPDKSPQTPAFRLLASEKPSLPDPGAPGETLQGTNPNHAAETQLASPIEQALELPGLPKDSSEPQSEHPDTALNIRPTEDTCVRPQRELAACITGTSTRWKSHTILPNGDYFIGDTAIASNKISEGHFPKQSLESQTGGLEDTLQHDSIMNNGEVLSSEDKAINSKVTPLAMTSEPQADLNGDDLPERREKRVNCLQPKKEDKYKTVLDQIGDQLPIANPATARELRSTRSVSSRQNSATLHGSDTAPATKTAITNGNANPPRRSGRQRTGTDKPLKKPSTGNGGATNNVPPKPASITPTVESVKQAVPVKGRGRGGRKDRTGKFPNSCVFPPDLTWINQDLVSSYKKQGAGDSNDTAQVHPYHFTHCMAKLAEGRGVCIRQGVMVTAIDYDHGKGVHGVEILERNSNRRSTLGDDVTDVMVAAGSWTSTLLPKTEIGGVRAHSVVWEVDVTPHAVFTNINLPRGYIPSHRLSRGEVVKASKKLVSSDPEAYARPFKEVYACGAVDHEVELPPTADLVMVDERHCDDIITWLSLVSPVLADAAVKHKQACYMPLREGGDEEPMFGRTLTPGLWLAAGHSCWGIQNAPACGLLMAEMLMDGKTSSLDENVIAAYDPRRFGV</sequence>
<feature type="compositionally biased region" description="Polar residues" evidence="1">
    <location>
        <begin position="213"/>
        <end position="230"/>
    </location>
</feature>
<evidence type="ECO:0000256" key="1">
    <source>
        <dbReference type="SAM" id="MobiDB-lite"/>
    </source>
</evidence>
<gene>
    <name evidence="3" type="ORF">OOU_Y34scaffold00552g79</name>
</gene>
<feature type="region of interest" description="Disordered" evidence="1">
    <location>
        <begin position="438"/>
        <end position="548"/>
    </location>
</feature>
<dbReference type="InterPro" id="IPR006076">
    <property type="entry name" value="FAD-dep_OxRdtase"/>
</dbReference>
<reference evidence="3" key="1">
    <citation type="journal article" date="2012" name="PLoS Genet.">
        <title>Comparative analysis of the genomes of two field isolates of the rice blast fungus Magnaporthe oryzae.</title>
        <authorList>
            <person name="Xue M."/>
            <person name="Yang J."/>
            <person name="Li Z."/>
            <person name="Hu S."/>
            <person name="Yao N."/>
            <person name="Dean R.A."/>
            <person name="Zhao W."/>
            <person name="Shen M."/>
            <person name="Zhang H."/>
            <person name="Li C."/>
            <person name="Liu L."/>
            <person name="Cao L."/>
            <person name="Xu X."/>
            <person name="Xing Y."/>
            <person name="Hsiang T."/>
            <person name="Zhang Z."/>
            <person name="Xu J.R."/>
            <person name="Peng Y.L."/>
        </authorList>
    </citation>
    <scope>NUCLEOTIDE SEQUENCE</scope>
    <source>
        <strain evidence="3">Y34</strain>
    </source>
</reference>
<dbReference type="GO" id="GO:0005829">
    <property type="term" value="C:cytosol"/>
    <property type="evidence" value="ECO:0007669"/>
    <property type="project" value="GOC"/>
</dbReference>
<feature type="compositionally biased region" description="Basic and acidic residues" evidence="1">
    <location>
        <begin position="282"/>
        <end position="292"/>
    </location>
</feature>
<dbReference type="PANTHER" id="PTHR13847:SF150">
    <property type="entry name" value="OXIDOREDUCTASE TDA3-RELATED"/>
    <property type="match status" value="1"/>
</dbReference>
<dbReference type="Pfam" id="PF01266">
    <property type="entry name" value="DAO"/>
    <property type="match status" value="2"/>
</dbReference>
<proteinExistence type="predicted"/>
<feature type="domain" description="FAD dependent oxidoreductase" evidence="2">
    <location>
        <begin position="572"/>
        <end position="818"/>
    </location>
</feature>
<feature type="domain" description="FAD dependent oxidoreductase" evidence="2">
    <location>
        <begin position="90"/>
        <end position="185"/>
    </location>
</feature>
<dbReference type="Proteomes" id="UP000011086">
    <property type="component" value="Unassembled WGS sequence"/>
</dbReference>
<organism evidence="3">
    <name type="scientific">Pyricularia oryzae (strain Y34)</name>
    <name type="common">Rice blast fungus</name>
    <name type="synonym">Magnaporthe oryzae</name>
    <dbReference type="NCBI Taxonomy" id="1143189"/>
    <lineage>
        <taxon>Eukaryota</taxon>
        <taxon>Fungi</taxon>
        <taxon>Dikarya</taxon>
        <taxon>Ascomycota</taxon>
        <taxon>Pezizomycotina</taxon>
        <taxon>Sordariomycetes</taxon>
        <taxon>Sordariomycetidae</taxon>
        <taxon>Magnaporthales</taxon>
        <taxon>Pyriculariaceae</taxon>
        <taxon>Pyricularia</taxon>
    </lineage>
</organism>
<accession>A0AA97NXC9</accession>
<feature type="region of interest" description="Disordered" evidence="1">
    <location>
        <begin position="58"/>
        <end position="83"/>
    </location>
</feature>
<name>A0AA97NXC9_PYRO3</name>
<dbReference type="SUPFAM" id="SSF51905">
    <property type="entry name" value="FAD/NAD(P)-binding domain"/>
    <property type="match status" value="1"/>
</dbReference>
<dbReference type="Gene3D" id="3.30.9.10">
    <property type="entry name" value="D-Amino Acid Oxidase, subunit A, domain 2"/>
    <property type="match status" value="1"/>
</dbReference>
<evidence type="ECO:0000259" key="2">
    <source>
        <dbReference type="Pfam" id="PF01266"/>
    </source>
</evidence>
<dbReference type="AlphaFoldDB" id="A0AA97NXC9"/>
<feature type="region of interest" description="Disordered" evidence="1">
    <location>
        <begin position="276"/>
        <end position="298"/>
    </location>
</feature>
<evidence type="ECO:0000313" key="3">
    <source>
        <dbReference type="EMBL" id="ELQ38124.1"/>
    </source>
</evidence>
<feature type="compositionally biased region" description="Polar residues" evidence="1">
    <location>
        <begin position="451"/>
        <end position="481"/>
    </location>
</feature>
<dbReference type="PANTHER" id="PTHR13847">
    <property type="entry name" value="SARCOSINE DEHYDROGENASE-RELATED"/>
    <property type="match status" value="1"/>
</dbReference>